<evidence type="ECO:0000259" key="1">
    <source>
        <dbReference type="Pfam" id="PF13966"/>
    </source>
</evidence>
<gene>
    <name evidence="2" type="ORF">CCAM_LOCUS23569</name>
</gene>
<keyword evidence="3" id="KW-1185">Reference proteome</keyword>
<proteinExistence type="predicted"/>
<protein>
    <recommendedName>
        <fullName evidence="1">Reverse transcriptase zinc-binding domain-containing protein</fullName>
    </recommendedName>
</protein>
<feature type="domain" description="Reverse transcriptase zinc-binding" evidence="1">
    <location>
        <begin position="35"/>
        <end position="86"/>
    </location>
</feature>
<dbReference type="Pfam" id="PF13966">
    <property type="entry name" value="zf-RVT"/>
    <property type="match status" value="1"/>
</dbReference>
<dbReference type="OrthoDB" id="1304290at2759"/>
<dbReference type="EMBL" id="OOIL02002240">
    <property type="protein sequence ID" value="VFQ81793.1"/>
    <property type="molecule type" value="Genomic_DNA"/>
</dbReference>
<dbReference type="Proteomes" id="UP000595140">
    <property type="component" value="Unassembled WGS sequence"/>
</dbReference>
<evidence type="ECO:0000313" key="2">
    <source>
        <dbReference type="EMBL" id="VFQ81793.1"/>
    </source>
</evidence>
<sequence>MLLRLIRHCIELAFPAAPFSKVENLFASMPRGVRYTTQQGYEWLLGEHPKPIWTDWVWNRETLPKCQFIMWLIMRGRIQTKVRLARVMELDTTYLATSLSHATYGAYALGLTEGTSRVEILSRLIGLKSSRSILLFLGLLEMGQAKQFPENYSG</sequence>
<organism evidence="2 3">
    <name type="scientific">Cuscuta campestris</name>
    <dbReference type="NCBI Taxonomy" id="132261"/>
    <lineage>
        <taxon>Eukaryota</taxon>
        <taxon>Viridiplantae</taxon>
        <taxon>Streptophyta</taxon>
        <taxon>Embryophyta</taxon>
        <taxon>Tracheophyta</taxon>
        <taxon>Spermatophyta</taxon>
        <taxon>Magnoliopsida</taxon>
        <taxon>eudicotyledons</taxon>
        <taxon>Gunneridae</taxon>
        <taxon>Pentapetalae</taxon>
        <taxon>asterids</taxon>
        <taxon>lamiids</taxon>
        <taxon>Solanales</taxon>
        <taxon>Convolvulaceae</taxon>
        <taxon>Cuscuteae</taxon>
        <taxon>Cuscuta</taxon>
        <taxon>Cuscuta subgen. Grammica</taxon>
        <taxon>Cuscuta sect. Cleistogrammica</taxon>
    </lineage>
</organism>
<name>A0A484LYY9_9ASTE</name>
<reference evidence="2 3" key="1">
    <citation type="submission" date="2018-04" db="EMBL/GenBank/DDBJ databases">
        <authorList>
            <person name="Vogel A."/>
        </authorList>
    </citation>
    <scope>NUCLEOTIDE SEQUENCE [LARGE SCALE GENOMIC DNA]</scope>
</reference>
<dbReference type="AlphaFoldDB" id="A0A484LYY9"/>
<evidence type="ECO:0000313" key="3">
    <source>
        <dbReference type="Proteomes" id="UP000595140"/>
    </source>
</evidence>
<dbReference type="InterPro" id="IPR026960">
    <property type="entry name" value="RVT-Znf"/>
</dbReference>
<accession>A0A484LYY9</accession>